<dbReference type="Pfam" id="PF00561">
    <property type="entry name" value="Abhydrolase_1"/>
    <property type="match status" value="1"/>
</dbReference>
<comment type="caution">
    <text evidence="3">The sequence shown here is derived from an EMBL/GenBank/DDBJ whole genome shotgun (WGS) entry which is preliminary data.</text>
</comment>
<evidence type="ECO:0000256" key="1">
    <source>
        <dbReference type="SAM" id="Phobius"/>
    </source>
</evidence>
<protein>
    <submittedName>
        <fullName evidence="3">Pimeloyl-ACP methyl ester carboxylesterase</fullName>
    </submittedName>
</protein>
<dbReference type="Proteomes" id="UP001519288">
    <property type="component" value="Unassembled WGS sequence"/>
</dbReference>
<name>A0ABS4JM83_9BACL</name>
<dbReference type="PANTHER" id="PTHR12277">
    <property type="entry name" value="ALPHA/BETA HYDROLASE DOMAIN-CONTAINING PROTEIN"/>
    <property type="match status" value="1"/>
</dbReference>
<accession>A0ABS4JM83</accession>
<keyword evidence="1" id="KW-1133">Transmembrane helix</keyword>
<dbReference type="InterPro" id="IPR029058">
    <property type="entry name" value="AB_hydrolase_fold"/>
</dbReference>
<keyword evidence="1" id="KW-0472">Membrane</keyword>
<sequence length="335" mass="38141">MSPTDPRNLMHTSPREEDNTELILTPVPKFTRLKHVLIATILSIVFFLIFCFVALHGYIAWVLSNPTVAPVYSNPLLAKGMKYEDISFPAIDGSRTMQGWYIPAGNSKKTIIFSHGYGANREESWIPMYDLANFAHRLDFNVIMFDYGFAAQHSKEVATGGKKETQQLLGAIQVAKYRGAKEIVVWGFSMGAGTALQAGLISKDIDAMILDSTFLLEPDTLYHNIRQKMDLPQHPSIEILEFLFPILNGTSLRQIPYQEVKKKDYPFPILFIHGTEDEKAPYPIAEMLASHQTNKNSGVWIVENSHHELIFREHPREYLRRVSTFLSLNHADEFR</sequence>
<reference evidence="3 4" key="1">
    <citation type="submission" date="2021-03" db="EMBL/GenBank/DDBJ databases">
        <title>Genomic Encyclopedia of Type Strains, Phase IV (KMG-IV): sequencing the most valuable type-strain genomes for metagenomic binning, comparative biology and taxonomic classification.</title>
        <authorList>
            <person name="Goeker M."/>
        </authorList>
    </citation>
    <scope>NUCLEOTIDE SEQUENCE [LARGE SCALE GENOMIC DNA]</scope>
    <source>
        <strain evidence="3 4">DSM 26806</strain>
    </source>
</reference>
<dbReference type="EMBL" id="JAGGLD010000004">
    <property type="protein sequence ID" value="MBP2001704.1"/>
    <property type="molecule type" value="Genomic_DNA"/>
</dbReference>
<keyword evidence="1" id="KW-0812">Transmembrane</keyword>
<evidence type="ECO:0000259" key="2">
    <source>
        <dbReference type="Pfam" id="PF00561"/>
    </source>
</evidence>
<feature type="transmembrane region" description="Helical" evidence="1">
    <location>
        <begin position="36"/>
        <end position="61"/>
    </location>
</feature>
<dbReference type="InterPro" id="IPR000073">
    <property type="entry name" value="AB_hydrolase_1"/>
</dbReference>
<proteinExistence type="predicted"/>
<organism evidence="3 4">
    <name type="scientific">Paenibacillus shirakamiensis</name>
    <dbReference type="NCBI Taxonomy" id="1265935"/>
    <lineage>
        <taxon>Bacteria</taxon>
        <taxon>Bacillati</taxon>
        <taxon>Bacillota</taxon>
        <taxon>Bacilli</taxon>
        <taxon>Bacillales</taxon>
        <taxon>Paenibacillaceae</taxon>
        <taxon>Paenibacillus</taxon>
    </lineage>
</organism>
<keyword evidence="4" id="KW-1185">Reference proteome</keyword>
<gene>
    <name evidence="3" type="ORF">J2Z69_002749</name>
</gene>
<feature type="domain" description="AB hydrolase-1" evidence="2">
    <location>
        <begin position="110"/>
        <end position="220"/>
    </location>
</feature>
<dbReference type="Gene3D" id="3.40.50.1820">
    <property type="entry name" value="alpha/beta hydrolase"/>
    <property type="match status" value="1"/>
</dbReference>
<evidence type="ECO:0000313" key="3">
    <source>
        <dbReference type="EMBL" id="MBP2001704.1"/>
    </source>
</evidence>
<evidence type="ECO:0000313" key="4">
    <source>
        <dbReference type="Proteomes" id="UP001519288"/>
    </source>
</evidence>
<dbReference type="SUPFAM" id="SSF53474">
    <property type="entry name" value="alpha/beta-Hydrolases"/>
    <property type="match status" value="1"/>
</dbReference>